<keyword evidence="3" id="KW-1185">Reference proteome</keyword>
<dbReference type="Pfam" id="PF06347">
    <property type="entry name" value="SH3_4"/>
    <property type="match status" value="2"/>
</dbReference>
<dbReference type="PROSITE" id="PS51257">
    <property type="entry name" value="PROKAR_LIPOPROTEIN"/>
    <property type="match status" value="1"/>
</dbReference>
<dbReference type="Proteomes" id="UP000446786">
    <property type="component" value="Unassembled WGS sequence"/>
</dbReference>
<dbReference type="InterPro" id="IPR010466">
    <property type="entry name" value="DUF1058"/>
</dbReference>
<proteinExistence type="predicted"/>
<feature type="chain" id="PRO_5032772966" description="SH3b domain-containing protein" evidence="1">
    <location>
        <begin position="23"/>
        <end position="156"/>
    </location>
</feature>
<keyword evidence="1" id="KW-0732">Signal</keyword>
<dbReference type="OrthoDB" id="9810773at2"/>
<comment type="caution">
    <text evidence="2">The sequence shown here is derived from an EMBL/GenBank/DDBJ whole genome shotgun (WGS) entry which is preliminary data.</text>
</comment>
<evidence type="ECO:0000313" key="2">
    <source>
        <dbReference type="EMBL" id="MXP32473.1"/>
    </source>
</evidence>
<gene>
    <name evidence="2" type="ORF">GRI94_11650</name>
</gene>
<feature type="signal peptide" evidence="1">
    <location>
        <begin position="1"/>
        <end position="22"/>
    </location>
</feature>
<accession>A0A845ATK6</accession>
<dbReference type="AlphaFoldDB" id="A0A845ATK6"/>
<dbReference type="RefSeq" id="WP_160779808.1">
    <property type="nucleotide sequence ID" value="NZ_BAAAZF010000001.1"/>
</dbReference>
<sequence>MMRTPLLLLACLVLAACGSASAQQRETPYWATIDTTELNMRVGPSTEYKIDWVFRRDGLPVKVLRLREGWRYIEDPAGAKGWVAARYLSAQRGALVTGEGLVPMRAAPADNSAVKWNLQPGVVGKLGDCEAGWCVFSVGKRAGYVREDRLWGAGPV</sequence>
<dbReference type="Gene3D" id="2.30.30.40">
    <property type="entry name" value="SH3 Domains"/>
    <property type="match status" value="1"/>
</dbReference>
<organism evidence="2 3">
    <name type="scientific">Parerythrobacter jejuensis</name>
    <dbReference type="NCBI Taxonomy" id="795812"/>
    <lineage>
        <taxon>Bacteria</taxon>
        <taxon>Pseudomonadati</taxon>
        <taxon>Pseudomonadota</taxon>
        <taxon>Alphaproteobacteria</taxon>
        <taxon>Sphingomonadales</taxon>
        <taxon>Erythrobacteraceae</taxon>
        <taxon>Parerythrobacter</taxon>
    </lineage>
</organism>
<dbReference type="EMBL" id="WTYE01000001">
    <property type="protein sequence ID" value="MXP32473.1"/>
    <property type="molecule type" value="Genomic_DNA"/>
</dbReference>
<evidence type="ECO:0000256" key="1">
    <source>
        <dbReference type="SAM" id="SignalP"/>
    </source>
</evidence>
<protein>
    <recommendedName>
        <fullName evidence="4">SH3b domain-containing protein</fullName>
    </recommendedName>
</protein>
<name>A0A845ATK6_9SPHN</name>
<reference evidence="2 3" key="1">
    <citation type="submission" date="2019-12" db="EMBL/GenBank/DDBJ databases">
        <title>Genomic-based taxomic classification of the family Erythrobacteraceae.</title>
        <authorList>
            <person name="Xu L."/>
        </authorList>
    </citation>
    <scope>NUCLEOTIDE SEQUENCE [LARGE SCALE GENOMIC DNA]</scope>
    <source>
        <strain evidence="2 3">JCM 16677</strain>
    </source>
</reference>
<evidence type="ECO:0008006" key="4">
    <source>
        <dbReference type="Google" id="ProtNLM"/>
    </source>
</evidence>
<evidence type="ECO:0000313" key="3">
    <source>
        <dbReference type="Proteomes" id="UP000446786"/>
    </source>
</evidence>